<feature type="compositionally biased region" description="Acidic residues" evidence="1">
    <location>
        <begin position="83"/>
        <end position="92"/>
    </location>
</feature>
<dbReference type="RefSeq" id="WP_006075991.1">
    <property type="nucleotide sequence ID" value="NZ_AOMD01000002.1"/>
</dbReference>
<feature type="region of interest" description="Disordered" evidence="1">
    <location>
        <begin position="727"/>
        <end position="835"/>
    </location>
</feature>
<feature type="compositionally biased region" description="Pro residues" evidence="1">
    <location>
        <begin position="766"/>
        <end position="779"/>
    </location>
</feature>
<feature type="compositionally biased region" description="Basic and acidic residues" evidence="1">
    <location>
        <begin position="791"/>
        <end position="803"/>
    </location>
</feature>
<feature type="compositionally biased region" description="Acidic residues" evidence="1">
    <location>
        <begin position="41"/>
        <end position="58"/>
    </location>
</feature>
<feature type="compositionally biased region" description="Low complexity" evidence="1">
    <location>
        <begin position="70"/>
        <end position="82"/>
    </location>
</feature>
<evidence type="ECO:0000313" key="4">
    <source>
        <dbReference type="Proteomes" id="UP000011669"/>
    </source>
</evidence>
<proteinExistence type="predicted"/>
<dbReference type="Proteomes" id="UP000011669">
    <property type="component" value="Unassembled WGS sequence"/>
</dbReference>
<comment type="caution">
    <text evidence="3">The sequence shown here is derived from an EMBL/GenBank/DDBJ whole genome shotgun (WGS) entry which is preliminary data.</text>
</comment>
<keyword evidence="2" id="KW-0812">Transmembrane</keyword>
<organism evidence="3 4">
    <name type="scientific">Halococcus saccharolyticus DSM 5350</name>
    <dbReference type="NCBI Taxonomy" id="1227455"/>
    <lineage>
        <taxon>Archaea</taxon>
        <taxon>Methanobacteriati</taxon>
        <taxon>Methanobacteriota</taxon>
        <taxon>Stenosarchaea group</taxon>
        <taxon>Halobacteria</taxon>
        <taxon>Halobacteriales</taxon>
        <taxon>Halococcaceae</taxon>
        <taxon>Halococcus</taxon>
    </lineage>
</organism>
<dbReference type="AlphaFoldDB" id="M0MRM2"/>
<keyword evidence="4" id="KW-1185">Reference proteome</keyword>
<feature type="compositionally biased region" description="Basic and acidic residues" evidence="1">
    <location>
        <begin position="812"/>
        <end position="823"/>
    </location>
</feature>
<reference evidence="3 4" key="1">
    <citation type="journal article" date="2014" name="PLoS Genet.">
        <title>Phylogenetically driven sequencing of extremely halophilic archaea reveals strategies for static and dynamic osmo-response.</title>
        <authorList>
            <person name="Becker E.A."/>
            <person name="Seitzer P.M."/>
            <person name="Tritt A."/>
            <person name="Larsen D."/>
            <person name="Krusor M."/>
            <person name="Yao A.I."/>
            <person name="Wu D."/>
            <person name="Madern D."/>
            <person name="Eisen J.A."/>
            <person name="Darling A.E."/>
            <person name="Facciotti M.T."/>
        </authorList>
    </citation>
    <scope>NUCLEOTIDE SEQUENCE [LARGE SCALE GENOMIC DNA]</scope>
    <source>
        <strain evidence="3 4">DSM 5350</strain>
    </source>
</reference>
<dbReference type="InParanoid" id="M0MRM2"/>
<dbReference type="EMBL" id="AOMD01000002">
    <property type="protein sequence ID" value="EMA47993.1"/>
    <property type="molecule type" value="Genomic_DNA"/>
</dbReference>
<feature type="compositionally biased region" description="Gly residues" evidence="1">
    <location>
        <begin position="744"/>
        <end position="764"/>
    </location>
</feature>
<feature type="transmembrane region" description="Helical" evidence="2">
    <location>
        <begin position="465"/>
        <end position="485"/>
    </location>
</feature>
<dbReference type="PATRIC" id="fig|1227455.4.peg.191"/>
<feature type="compositionally biased region" description="Gly residues" evidence="1">
    <location>
        <begin position="728"/>
        <end position="737"/>
    </location>
</feature>
<protein>
    <submittedName>
        <fullName evidence="3">Uncharacterized protein</fullName>
    </submittedName>
</protein>
<feature type="transmembrane region" description="Helical" evidence="2">
    <location>
        <begin position="526"/>
        <end position="552"/>
    </location>
</feature>
<sequence length="835" mass="83083">MPADKRLSAALSATEDVTDSLDSIAESALGAATNFEYLDESAESAADSLDDVADEADDAGSSLSGISDNAATAAASLEASEQAADEAGDEFTETTAEAAGLSAALAGVSGMSVGTMSAGVDVPDDVDAPAMPDGGVMDIGASMPDTSGLDFGGDQSLNLNVDGTDELTAMGGAGHIAAEGLDAFESSSISAATSSALAASRADETGDSLWGAVPGGEAMSGALDSVRNSAMGAIPGLRGAGNAADEAGDEMSEAAAESVALSGALKTTDSAASGLGTEMFGLHGSLGSVAAVAGPLIATLGALVGPLGAVGAAAGGAGASLAGLFGAGLMAEAESMVGTTAEVGGEMTELENKGDAVEAIFDNVKDRAGEMLAPLQTAETATFFQNVLDTGLTVFQDFVTMTERLMGPLFDMTDRLGEAFAMEEPRFFAELEATTESMLGPLGDLGIWLLGAIPDGLKWVREEGLALIPVISSFALSTLDLAVGLAEAGAAIWNVIGPALGFLFDTATGVLGVFNSLPQPIQNAGVVAGIAAGGMYLLGGALSGVTLSAISLSAVLGAISWPIVAVGALAGAAYLLADHFGLIQPIVNAVGATFNWFGGVLASTWNTAIGLTEGFINTLFGIYDVLGPLGPLLMPGIAAVKGLMWAFNNLGGIVDWVGGKFAGLMSWLGKGWQKTTKFIGGLIDDVAKWFEGMINDAIGVLNSMIDTANKIPGVNIKTTLEPVDLGEVGSGGSGGGVDLSWAQTGGGGGGGSSGGEGGGSGSGGQSPPPAGGGQSPPPASAGGGSTSVYQDNREVTVDARGSDMSEGEIESVVERALDKDNRRNQRNRKRNYPST</sequence>
<dbReference type="STRING" id="1227455.C449_00935"/>
<feature type="transmembrane region" description="Helical" evidence="2">
    <location>
        <begin position="558"/>
        <end position="577"/>
    </location>
</feature>
<accession>M0MRM2</accession>
<evidence type="ECO:0000313" key="3">
    <source>
        <dbReference type="EMBL" id="EMA47993.1"/>
    </source>
</evidence>
<evidence type="ECO:0000256" key="2">
    <source>
        <dbReference type="SAM" id="Phobius"/>
    </source>
</evidence>
<keyword evidence="2" id="KW-0472">Membrane</keyword>
<gene>
    <name evidence="3" type="ORF">C449_00935</name>
</gene>
<feature type="transmembrane region" description="Helical" evidence="2">
    <location>
        <begin position="491"/>
        <end position="514"/>
    </location>
</feature>
<keyword evidence="2" id="KW-1133">Transmembrane helix</keyword>
<feature type="region of interest" description="Disordered" evidence="1">
    <location>
        <begin position="41"/>
        <end position="95"/>
    </location>
</feature>
<name>M0MRM2_9EURY</name>
<evidence type="ECO:0000256" key="1">
    <source>
        <dbReference type="SAM" id="MobiDB-lite"/>
    </source>
</evidence>
<feature type="compositionally biased region" description="Basic residues" evidence="1">
    <location>
        <begin position="824"/>
        <end position="835"/>
    </location>
</feature>